<proteinExistence type="predicted"/>
<keyword evidence="3 6" id="KW-0812">Transmembrane</keyword>
<evidence type="ECO:0000256" key="5">
    <source>
        <dbReference type="ARBA" id="ARBA00023136"/>
    </source>
</evidence>
<feature type="transmembrane region" description="Helical" evidence="6">
    <location>
        <begin position="326"/>
        <end position="346"/>
    </location>
</feature>
<keyword evidence="4 6" id="KW-1133">Transmembrane helix</keyword>
<feature type="transmembrane region" description="Helical" evidence="6">
    <location>
        <begin position="427"/>
        <end position="446"/>
    </location>
</feature>
<feature type="transmembrane region" description="Helical" evidence="6">
    <location>
        <begin position="152"/>
        <end position="168"/>
    </location>
</feature>
<dbReference type="Pfam" id="PF03606">
    <property type="entry name" value="DcuC"/>
    <property type="match status" value="1"/>
</dbReference>
<feature type="transmembrane region" description="Helical" evidence="6">
    <location>
        <begin position="453"/>
        <end position="474"/>
    </location>
</feature>
<feature type="transmembrane region" description="Helical" evidence="6">
    <location>
        <begin position="296"/>
        <end position="314"/>
    </location>
</feature>
<evidence type="ECO:0000256" key="4">
    <source>
        <dbReference type="ARBA" id="ARBA00022989"/>
    </source>
</evidence>
<gene>
    <name evidence="7" type="ORF">GCM10023116_33890</name>
</gene>
<feature type="transmembrane region" description="Helical" evidence="6">
    <location>
        <begin position="26"/>
        <end position="44"/>
    </location>
</feature>
<keyword evidence="5 6" id="KW-0472">Membrane</keyword>
<keyword evidence="8" id="KW-1185">Reference proteome</keyword>
<evidence type="ECO:0000256" key="3">
    <source>
        <dbReference type="ARBA" id="ARBA00022692"/>
    </source>
</evidence>
<evidence type="ECO:0000313" key="8">
    <source>
        <dbReference type="Proteomes" id="UP001500604"/>
    </source>
</evidence>
<feature type="transmembrane region" description="Helical" evidence="6">
    <location>
        <begin position="366"/>
        <end position="386"/>
    </location>
</feature>
<evidence type="ECO:0000256" key="6">
    <source>
        <dbReference type="SAM" id="Phobius"/>
    </source>
</evidence>
<dbReference type="InterPro" id="IPR018385">
    <property type="entry name" value="C4_dicarb_anaerob_car-like"/>
</dbReference>
<feature type="transmembrane region" description="Helical" evidence="6">
    <location>
        <begin position="270"/>
        <end position="290"/>
    </location>
</feature>
<dbReference type="EMBL" id="BAABFL010000437">
    <property type="protein sequence ID" value="GAA4651106.1"/>
    <property type="molecule type" value="Genomic_DNA"/>
</dbReference>
<dbReference type="RefSeq" id="WP_345197413.1">
    <property type="nucleotide sequence ID" value="NZ_BAABFL010000437.1"/>
</dbReference>
<comment type="caution">
    <text evidence="7">The sequence shown here is derived from an EMBL/GenBank/DDBJ whole genome shotgun (WGS) entry which is preliminary data.</text>
</comment>
<evidence type="ECO:0000256" key="1">
    <source>
        <dbReference type="ARBA" id="ARBA00004651"/>
    </source>
</evidence>
<feature type="transmembrane region" description="Helical" evidence="6">
    <location>
        <begin position="90"/>
        <end position="107"/>
    </location>
</feature>
<dbReference type="PANTHER" id="PTHR43652:SF2">
    <property type="entry name" value="BASIC AMINO ACID ANTIPORTER YFCC-RELATED"/>
    <property type="match status" value="1"/>
</dbReference>
<dbReference type="Proteomes" id="UP001500604">
    <property type="component" value="Unassembled WGS sequence"/>
</dbReference>
<dbReference type="PANTHER" id="PTHR43652">
    <property type="entry name" value="BASIC AMINO ACID ANTIPORTER YFCC-RELATED"/>
    <property type="match status" value="1"/>
</dbReference>
<comment type="subcellular location">
    <subcellularLocation>
        <location evidence="1">Cell membrane</location>
        <topology evidence="1">Multi-pass membrane protein</topology>
    </subcellularLocation>
</comment>
<name>A0ABP8V5N8_9GAMM</name>
<evidence type="ECO:0000313" key="7">
    <source>
        <dbReference type="EMBL" id="GAA4651106.1"/>
    </source>
</evidence>
<sequence length="479" mass="51986">MPIISSTVPVQKTISSRKKRFEFPDIYVILFSFIVLVAFLTWIVPAGSYERQVLPNGRESVVPGSYQVMEQTPVGIMDVVTAIPVGLREASSVVFLTLLVGGAVGVIRKTGVINMGINAMMRVLGRRTELLIPVLMGIFSLIAAFIGTPELGIAYLPIVLPLMLKLGYDTITATGLVLCATTLGFAFGITPPATVGIGHMLADLPMFSGAWYRAIFYFLVQFMCAWYIMRYAARVKANPASGSNFEVDQELRQTLAADSSEETFTSRQRFAGIATLIMFVGVIASILKFALGFDEISGLFVVMAVITSLLVGFSPNKICANFNESFREILVGAMICGIARGVSVILESGNIMDTIVFHLAEWVGHLPQAFTAVGMLFVQTMFNFLVPSGSGQSLITLPILIPLADLVGLTRQVVVLSTHWGDGITNILFPTSGYFVAILVIGQVSLAKWIKFYFPLFLAILTTATMGLVIARMIELGPF</sequence>
<accession>A0ABP8V5N8</accession>
<reference evidence="8" key="1">
    <citation type="journal article" date="2019" name="Int. J. Syst. Evol. Microbiol.">
        <title>The Global Catalogue of Microorganisms (GCM) 10K type strain sequencing project: providing services to taxonomists for standard genome sequencing and annotation.</title>
        <authorList>
            <consortium name="The Broad Institute Genomics Platform"/>
            <consortium name="The Broad Institute Genome Sequencing Center for Infectious Disease"/>
            <person name="Wu L."/>
            <person name="Ma J."/>
        </authorList>
    </citation>
    <scope>NUCLEOTIDE SEQUENCE [LARGE SCALE GENOMIC DNA]</scope>
    <source>
        <strain evidence="8">JCM 17805</strain>
    </source>
</reference>
<evidence type="ECO:0000256" key="2">
    <source>
        <dbReference type="ARBA" id="ARBA00022475"/>
    </source>
</evidence>
<feature type="transmembrane region" description="Helical" evidence="6">
    <location>
        <begin position="175"/>
        <end position="198"/>
    </location>
</feature>
<keyword evidence="2" id="KW-1003">Cell membrane</keyword>
<feature type="transmembrane region" description="Helical" evidence="6">
    <location>
        <begin position="128"/>
        <end position="146"/>
    </location>
</feature>
<dbReference type="InterPro" id="IPR051679">
    <property type="entry name" value="DASS-Related_Transporters"/>
</dbReference>
<organism evidence="7 8">
    <name type="scientific">Kistimonas scapharcae</name>
    <dbReference type="NCBI Taxonomy" id="1036133"/>
    <lineage>
        <taxon>Bacteria</taxon>
        <taxon>Pseudomonadati</taxon>
        <taxon>Pseudomonadota</taxon>
        <taxon>Gammaproteobacteria</taxon>
        <taxon>Oceanospirillales</taxon>
        <taxon>Endozoicomonadaceae</taxon>
        <taxon>Kistimonas</taxon>
    </lineage>
</organism>
<feature type="transmembrane region" description="Helical" evidence="6">
    <location>
        <begin position="210"/>
        <end position="229"/>
    </location>
</feature>
<protein>
    <submittedName>
        <fullName evidence="7">YfcC family protein</fullName>
    </submittedName>
</protein>
<feature type="transmembrane region" description="Helical" evidence="6">
    <location>
        <begin position="393"/>
        <end position="415"/>
    </location>
</feature>